<name>A0ABN2TEI9_9MICO</name>
<protein>
    <submittedName>
        <fullName evidence="1">Uncharacterized protein</fullName>
    </submittedName>
</protein>
<accession>A0ABN2TEI9</accession>
<sequence length="80" mass="9009">MSGMPVIRVELPSTRDEAKKILALYQKGAKHRHSEDAAIDEAWKRGRTPTGRIRFAGLTNGQPPSLKYDVTVHTELEKPR</sequence>
<dbReference type="Proteomes" id="UP001500755">
    <property type="component" value="Unassembled WGS sequence"/>
</dbReference>
<proteinExistence type="predicted"/>
<gene>
    <name evidence="1" type="ORF">GCM10009755_15550</name>
</gene>
<evidence type="ECO:0000313" key="1">
    <source>
        <dbReference type="EMBL" id="GAA2006388.1"/>
    </source>
</evidence>
<organism evidence="1 2">
    <name type="scientific">Brevibacterium samyangense</name>
    <dbReference type="NCBI Taxonomy" id="366888"/>
    <lineage>
        <taxon>Bacteria</taxon>
        <taxon>Bacillati</taxon>
        <taxon>Actinomycetota</taxon>
        <taxon>Actinomycetes</taxon>
        <taxon>Micrococcales</taxon>
        <taxon>Brevibacteriaceae</taxon>
        <taxon>Brevibacterium</taxon>
    </lineage>
</organism>
<comment type="caution">
    <text evidence="1">The sequence shown here is derived from an EMBL/GenBank/DDBJ whole genome shotgun (WGS) entry which is preliminary data.</text>
</comment>
<evidence type="ECO:0000313" key="2">
    <source>
        <dbReference type="Proteomes" id="UP001500755"/>
    </source>
</evidence>
<dbReference type="RefSeq" id="WP_344308511.1">
    <property type="nucleotide sequence ID" value="NZ_BAAANO010000013.1"/>
</dbReference>
<reference evidence="1 2" key="1">
    <citation type="journal article" date="2019" name="Int. J. Syst. Evol. Microbiol.">
        <title>The Global Catalogue of Microorganisms (GCM) 10K type strain sequencing project: providing services to taxonomists for standard genome sequencing and annotation.</title>
        <authorList>
            <consortium name="The Broad Institute Genomics Platform"/>
            <consortium name="The Broad Institute Genome Sequencing Center for Infectious Disease"/>
            <person name="Wu L."/>
            <person name="Ma J."/>
        </authorList>
    </citation>
    <scope>NUCLEOTIDE SEQUENCE [LARGE SCALE GENOMIC DNA]</scope>
    <source>
        <strain evidence="1 2">JCM 14546</strain>
    </source>
</reference>
<keyword evidence="2" id="KW-1185">Reference proteome</keyword>
<dbReference type="EMBL" id="BAAANO010000013">
    <property type="protein sequence ID" value="GAA2006388.1"/>
    <property type="molecule type" value="Genomic_DNA"/>
</dbReference>